<dbReference type="UniPathway" id="UPA00094"/>
<dbReference type="PROSITE" id="PS00061">
    <property type="entry name" value="ADH_SHORT"/>
    <property type="match status" value="1"/>
</dbReference>
<evidence type="ECO:0000256" key="5">
    <source>
        <dbReference type="ARBA" id="ARBA00023221"/>
    </source>
</evidence>
<dbReference type="Proteomes" id="UP000198597">
    <property type="component" value="Unassembled WGS sequence"/>
</dbReference>
<dbReference type="PRINTS" id="PR00080">
    <property type="entry name" value="SDRFAMILY"/>
</dbReference>
<dbReference type="NCBIfam" id="NF009466">
    <property type="entry name" value="PRK12826.1-2"/>
    <property type="match status" value="1"/>
</dbReference>
<name>A0A1H0W7T3_9CLOT</name>
<dbReference type="InterPro" id="IPR002347">
    <property type="entry name" value="SDR_fam"/>
</dbReference>
<keyword evidence="9" id="KW-0275">Fatty acid biosynthesis</keyword>
<dbReference type="AlphaFoldDB" id="A0A1H0W7T3"/>
<feature type="binding site" evidence="8">
    <location>
        <position position="186"/>
    </location>
    <ligand>
        <name>NADP(+)</name>
        <dbReference type="ChEBI" id="CHEBI:58349"/>
    </ligand>
</feature>
<keyword evidence="4 9" id="KW-0560">Oxidoreductase</keyword>
<dbReference type="CDD" id="cd05333">
    <property type="entry name" value="BKR_SDR_c"/>
    <property type="match status" value="1"/>
</dbReference>
<evidence type="ECO:0000256" key="1">
    <source>
        <dbReference type="ARBA" id="ARBA00005194"/>
    </source>
</evidence>
<comment type="similarity">
    <text evidence="2 9">Belongs to the short-chain dehydrogenases/reductases (SDR) family.</text>
</comment>
<proteinExistence type="inferred from homology"/>
<evidence type="ECO:0000256" key="2">
    <source>
        <dbReference type="ARBA" id="ARBA00006484"/>
    </source>
</evidence>
<dbReference type="InterPro" id="IPR020904">
    <property type="entry name" value="Sc_DH/Rdtase_CS"/>
</dbReference>
<evidence type="ECO:0000313" key="11">
    <source>
        <dbReference type="EMBL" id="SDP86790.1"/>
    </source>
</evidence>
<dbReference type="STRING" id="94869.SAMN04488529_1403"/>
<dbReference type="FunFam" id="3.40.50.720:FF:000173">
    <property type="entry name" value="3-oxoacyl-[acyl-carrier protein] reductase"/>
    <property type="match status" value="1"/>
</dbReference>
<reference evidence="11 12" key="1">
    <citation type="submission" date="2016-10" db="EMBL/GenBank/DDBJ databases">
        <authorList>
            <person name="de Groot N.N."/>
        </authorList>
    </citation>
    <scope>NUCLEOTIDE SEQUENCE [LARGE SCALE GENOMIC DNA]</scope>
    <source>
        <strain evidence="11 12">DSM 12272</strain>
    </source>
</reference>
<evidence type="ECO:0000256" key="4">
    <source>
        <dbReference type="ARBA" id="ARBA00023002"/>
    </source>
</evidence>
<protein>
    <recommendedName>
        <fullName evidence="3 9">3-oxoacyl-[acyl-carrier-protein] reductase</fullName>
        <ecNumber evidence="3 9">1.1.1.100</ecNumber>
    </recommendedName>
</protein>
<keyword evidence="5" id="KW-0753">Steroid metabolism</keyword>
<comment type="pathway">
    <text evidence="1 9">Lipid metabolism; fatty acid biosynthesis.</text>
</comment>
<dbReference type="Gene3D" id="3.40.50.720">
    <property type="entry name" value="NAD(P)-binding Rossmann-like Domain"/>
    <property type="match status" value="1"/>
</dbReference>
<dbReference type="NCBIfam" id="TIGR01830">
    <property type="entry name" value="3oxo_ACP_reduc"/>
    <property type="match status" value="1"/>
</dbReference>
<keyword evidence="9" id="KW-0444">Lipid biosynthesis</keyword>
<evidence type="ECO:0000256" key="9">
    <source>
        <dbReference type="RuleBase" id="RU366074"/>
    </source>
</evidence>
<gene>
    <name evidence="11" type="ORF">SAMN04488529_1403</name>
</gene>
<dbReference type="EC" id="1.1.1.100" evidence="3 9"/>
<accession>A0A1H0W7T3</accession>
<feature type="binding site" evidence="8">
    <location>
        <begin position="10"/>
        <end position="13"/>
    </location>
    <ligand>
        <name>NADP(+)</name>
        <dbReference type="ChEBI" id="CHEBI:58349"/>
    </ligand>
</feature>
<dbReference type="GO" id="GO:0008202">
    <property type="term" value="P:steroid metabolic process"/>
    <property type="evidence" value="ECO:0007669"/>
    <property type="project" value="UniProtKB-KW"/>
</dbReference>
<dbReference type="PANTHER" id="PTHR42879">
    <property type="entry name" value="3-OXOACYL-(ACYL-CARRIER-PROTEIN) REDUCTASE"/>
    <property type="match status" value="1"/>
</dbReference>
<evidence type="ECO:0000259" key="10">
    <source>
        <dbReference type="SMART" id="SM00822"/>
    </source>
</evidence>
<evidence type="ECO:0000256" key="3">
    <source>
        <dbReference type="ARBA" id="ARBA00012948"/>
    </source>
</evidence>
<keyword evidence="8 9" id="KW-0521">NADP</keyword>
<evidence type="ECO:0000313" key="12">
    <source>
        <dbReference type="Proteomes" id="UP000198597"/>
    </source>
</evidence>
<dbReference type="SUPFAM" id="SSF51735">
    <property type="entry name" value="NAD(P)-binding Rossmann-fold domains"/>
    <property type="match status" value="1"/>
</dbReference>
<sequence>MQKRVVVITGSIRGIGREIALEFLEQGDFVIINGRREYEDVIAELEMFSRYIDMYEYVKFDISKKEEVQEGIKSIISKHKNIDVLINNAGITRDKSLVKLEHSMWDEVINVNLTGAFNVCKEVVPNMIKNNSGRIINIASVIALSGNFGQTNYAASKSGLIGLAKSLAQEVAKYGITVNAIAPGFIKTDMTKNLPEKAVENLMAKIPMKCFGEASDVANVALFLSSDRSKYITGETISVNGGLYSG</sequence>
<feature type="binding site" evidence="8">
    <location>
        <begin position="153"/>
        <end position="157"/>
    </location>
    <ligand>
        <name>NADP(+)</name>
        <dbReference type="ChEBI" id="CHEBI:58349"/>
    </ligand>
</feature>
<feature type="binding site" evidence="8">
    <location>
        <position position="88"/>
    </location>
    <ligand>
        <name>NADP(+)</name>
        <dbReference type="ChEBI" id="CHEBI:58349"/>
    </ligand>
</feature>
<organism evidence="11 12">
    <name type="scientific">Clostridium gasigenes</name>
    <dbReference type="NCBI Taxonomy" id="94869"/>
    <lineage>
        <taxon>Bacteria</taxon>
        <taxon>Bacillati</taxon>
        <taxon>Bacillota</taxon>
        <taxon>Clostridia</taxon>
        <taxon>Eubacteriales</taxon>
        <taxon>Clostridiaceae</taxon>
        <taxon>Clostridium</taxon>
    </lineage>
</organism>
<dbReference type="RefSeq" id="WP_089973801.1">
    <property type="nucleotide sequence ID" value="NZ_CP071376.1"/>
</dbReference>
<comment type="catalytic activity">
    <reaction evidence="6 9">
        <text>a (3R)-hydroxyacyl-[ACP] + NADP(+) = a 3-oxoacyl-[ACP] + NADPH + H(+)</text>
        <dbReference type="Rhea" id="RHEA:17397"/>
        <dbReference type="Rhea" id="RHEA-COMP:9916"/>
        <dbReference type="Rhea" id="RHEA-COMP:9945"/>
        <dbReference type="ChEBI" id="CHEBI:15378"/>
        <dbReference type="ChEBI" id="CHEBI:57783"/>
        <dbReference type="ChEBI" id="CHEBI:58349"/>
        <dbReference type="ChEBI" id="CHEBI:78776"/>
        <dbReference type="ChEBI" id="CHEBI:78827"/>
        <dbReference type="EC" id="1.1.1.100"/>
    </reaction>
</comment>
<evidence type="ECO:0000256" key="8">
    <source>
        <dbReference type="PIRSR" id="PIRSR611284-2"/>
    </source>
</evidence>
<dbReference type="InterPro" id="IPR057326">
    <property type="entry name" value="KR_dom"/>
</dbReference>
<dbReference type="InterPro" id="IPR036291">
    <property type="entry name" value="NAD(P)-bd_dom_sf"/>
</dbReference>
<feature type="active site" description="Proton acceptor" evidence="7">
    <location>
        <position position="153"/>
    </location>
</feature>
<keyword evidence="9" id="KW-0276">Fatty acid metabolism</keyword>
<comment type="function">
    <text evidence="9">Catalyzes the NADPH-dependent reduction of beta-ketoacyl-ACP substrates to beta-hydroxyacyl-ACP products, the first reductive step in the elongation cycle of fatty acid biosynthesis.</text>
</comment>
<dbReference type="EMBL" id="FNJM01000040">
    <property type="protein sequence ID" value="SDP86790.1"/>
    <property type="molecule type" value="Genomic_DNA"/>
</dbReference>
<dbReference type="GO" id="GO:0051287">
    <property type="term" value="F:NAD binding"/>
    <property type="evidence" value="ECO:0007669"/>
    <property type="project" value="UniProtKB-UniRule"/>
</dbReference>
<dbReference type="SMART" id="SM00822">
    <property type="entry name" value="PKS_KR"/>
    <property type="match status" value="1"/>
</dbReference>
<dbReference type="PRINTS" id="PR00081">
    <property type="entry name" value="GDHRDH"/>
</dbReference>
<dbReference type="Pfam" id="PF13561">
    <property type="entry name" value="adh_short_C2"/>
    <property type="match status" value="1"/>
</dbReference>
<dbReference type="PANTHER" id="PTHR42879:SF2">
    <property type="entry name" value="3-OXOACYL-[ACYL-CARRIER-PROTEIN] REDUCTASE FABG"/>
    <property type="match status" value="1"/>
</dbReference>
<keyword evidence="12" id="KW-1185">Reference proteome</keyword>
<evidence type="ECO:0000256" key="7">
    <source>
        <dbReference type="PIRSR" id="PIRSR611284-1"/>
    </source>
</evidence>
<dbReference type="OrthoDB" id="9803333at2"/>
<feature type="domain" description="Ketoreductase" evidence="10">
    <location>
        <begin position="4"/>
        <end position="184"/>
    </location>
</feature>
<dbReference type="GeneID" id="65309827"/>
<keyword evidence="9" id="KW-0443">Lipid metabolism</keyword>
<comment type="subunit">
    <text evidence="9">Homotetramer.</text>
</comment>
<dbReference type="GO" id="GO:0006633">
    <property type="term" value="P:fatty acid biosynthetic process"/>
    <property type="evidence" value="ECO:0007669"/>
    <property type="project" value="UniProtKB-UniPathway"/>
</dbReference>
<dbReference type="GO" id="GO:0004316">
    <property type="term" value="F:3-oxoacyl-[acyl-carrier-protein] reductase (NADPH) activity"/>
    <property type="evidence" value="ECO:0007669"/>
    <property type="project" value="UniProtKB-UniRule"/>
</dbReference>
<dbReference type="InterPro" id="IPR050259">
    <property type="entry name" value="SDR"/>
</dbReference>
<evidence type="ECO:0000256" key="6">
    <source>
        <dbReference type="ARBA" id="ARBA00048508"/>
    </source>
</evidence>
<dbReference type="InterPro" id="IPR011284">
    <property type="entry name" value="3oxo_ACP_reduc"/>
</dbReference>